<dbReference type="EMBL" id="VOBR01000020">
    <property type="protein sequence ID" value="TWP48449.1"/>
    <property type="molecule type" value="Genomic_DNA"/>
</dbReference>
<dbReference type="InterPro" id="IPR006015">
    <property type="entry name" value="Universal_stress_UspA"/>
</dbReference>
<dbReference type="AlphaFoldDB" id="A0A563EML7"/>
<organism evidence="5 6">
    <name type="scientific">Lentzea tibetensis</name>
    <dbReference type="NCBI Taxonomy" id="2591470"/>
    <lineage>
        <taxon>Bacteria</taxon>
        <taxon>Bacillati</taxon>
        <taxon>Actinomycetota</taxon>
        <taxon>Actinomycetes</taxon>
        <taxon>Pseudonocardiales</taxon>
        <taxon>Pseudonocardiaceae</taxon>
        <taxon>Lentzea</taxon>
    </lineage>
</organism>
<evidence type="ECO:0000313" key="6">
    <source>
        <dbReference type="Proteomes" id="UP000316639"/>
    </source>
</evidence>
<dbReference type="Pfam" id="PF00582">
    <property type="entry name" value="Usp"/>
    <property type="match status" value="2"/>
</dbReference>
<evidence type="ECO:0000256" key="1">
    <source>
        <dbReference type="ARBA" id="ARBA00008791"/>
    </source>
</evidence>
<dbReference type="InterPro" id="IPR006016">
    <property type="entry name" value="UspA"/>
</dbReference>
<dbReference type="GO" id="GO:0005524">
    <property type="term" value="F:ATP binding"/>
    <property type="evidence" value="ECO:0007669"/>
    <property type="project" value="UniProtKB-KW"/>
</dbReference>
<dbReference type="OrthoDB" id="3404132at2"/>
<protein>
    <submittedName>
        <fullName evidence="5">Universal stress protein</fullName>
    </submittedName>
</protein>
<feature type="domain" description="UspA" evidence="4">
    <location>
        <begin position="7"/>
        <end position="144"/>
    </location>
</feature>
<reference evidence="5 6" key="1">
    <citation type="submission" date="2019-07" db="EMBL/GenBank/DDBJ databases">
        <title>Lentzea xizangensis sp. nov., isolated from Qinghai-Tibetan Plateau Soils.</title>
        <authorList>
            <person name="Huang J."/>
        </authorList>
    </citation>
    <scope>NUCLEOTIDE SEQUENCE [LARGE SCALE GENOMIC DNA]</scope>
    <source>
        <strain evidence="5 6">FXJ1.1311</strain>
    </source>
</reference>
<dbReference type="PANTHER" id="PTHR46268:SF27">
    <property type="entry name" value="UNIVERSAL STRESS PROTEIN RV2623"/>
    <property type="match status" value="1"/>
</dbReference>
<dbReference type="Gene3D" id="3.40.50.620">
    <property type="entry name" value="HUPs"/>
    <property type="match status" value="2"/>
</dbReference>
<gene>
    <name evidence="5" type="ORF">FKR81_28060</name>
</gene>
<feature type="domain" description="UspA" evidence="4">
    <location>
        <begin position="152"/>
        <end position="289"/>
    </location>
</feature>
<keyword evidence="3" id="KW-0067">ATP-binding</keyword>
<proteinExistence type="inferred from homology"/>
<accession>A0A563EML7</accession>
<name>A0A563EML7_9PSEU</name>
<comment type="caution">
    <text evidence="5">The sequence shown here is derived from an EMBL/GenBank/DDBJ whole genome shotgun (WGS) entry which is preliminary data.</text>
</comment>
<comment type="similarity">
    <text evidence="1">Belongs to the universal stress protein A family.</text>
</comment>
<evidence type="ECO:0000259" key="4">
    <source>
        <dbReference type="Pfam" id="PF00582"/>
    </source>
</evidence>
<dbReference type="RefSeq" id="WP_146356179.1">
    <property type="nucleotide sequence ID" value="NZ_VOBR01000020.1"/>
</dbReference>
<dbReference type="InterPro" id="IPR014729">
    <property type="entry name" value="Rossmann-like_a/b/a_fold"/>
</dbReference>
<evidence type="ECO:0000256" key="2">
    <source>
        <dbReference type="ARBA" id="ARBA00022741"/>
    </source>
</evidence>
<evidence type="ECO:0000313" key="5">
    <source>
        <dbReference type="EMBL" id="TWP48449.1"/>
    </source>
</evidence>
<dbReference type="PANTHER" id="PTHR46268">
    <property type="entry name" value="STRESS RESPONSE PROTEIN NHAX"/>
    <property type="match status" value="1"/>
</dbReference>
<keyword evidence="6" id="KW-1185">Reference proteome</keyword>
<keyword evidence="2" id="KW-0547">Nucleotide-binding</keyword>
<dbReference type="PRINTS" id="PR01438">
    <property type="entry name" value="UNVRSLSTRESS"/>
</dbReference>
<sequence>MKGPAAPVVVGVDGSSSALGAVSWAADECARHRAPLRLVHAHLLPTRGYPEIVLTGNEVRHAMEARAREWLDEAVVAAHAVAPGIQVTTHLAFSGTVTALIEESREARLMVLGSQGLGNVTGLLVGSTALALASHGRCPLVVVRGPGVADGPVVVGVDGSPTSEAAVAFAFDAASTRGVPLTALMVWEDFMIHSGYDATRLAINWDYVEDEQRRLLAERLAGWQEKYPDVRVSRVVVRDRPVRAMMRLAADAQLLVVGSRGHGGFTGMLLGSTSQALVHHAVCPLAIVRPTS</sequence>
<evidence type="ECO:0000256" key="3">
    <source>
        <dbReference type="ARBA" id="ARBA00022840"/>
    </source>
</evidence>
<dbReference type="Proteomes" id="UP000316639">
    <property type="component" value="Unassembled WGS sequence"/>
</dbReference>
<dbReference type="SUPFAM" id="SSF52402">
    <property type="entry name" value="Adenine nucleotide alpha hydrolases-like"/>
    <property type="match status" value="2"/>
</dbReference>